<feature type="compositionally biased region" description="Polar residues" evidence="2">
    <location>
        <begin position="78"/>
        <end position="90"/>
    </location>
</feature>
<dbReference type="SUPFAM" id="SSF57756">
    <property type="entry name" value="Retrovirus zinc finger-like domains"/>
    <property type="match status" value="1"/>
</dbReference>
<feature type="region of interest" description="Disordered" evidence="2">
    <location>
        <begin position="65"/>
        <end position="120"/>
    </location>
</feature>
<dbReference type="AlphaFoldDB" id="A0A225V3X0"/>
<protein>
    <recommendedName>
        <fullName evidence="3">CCHC-type domain-containing protein</fullName>
    </recommendedName>
</protein>
<reference evidence="5" key="1">
    <citation type="submission" date="2017-03" db="EMBL/GenBank/DDBJ databases">
        <title>Phytopthora megakarya and P. palmivora, two closely related causual agents of cacao black pod achieved similar genome size and gene model numbers by different mechanisms.</title>
        <authorList>
            <person name="Ali S."/>
            <person name="Shao J."/>
            <person name="Larry D.J."/>
            <person name="Kronmiller B."/>
            <person name="Shen D."/>
            <person name="Strem M.D."/>
            <person name="Melnick R.L."/>
            <person name="Guiltinan M.J."/>
            <person name="Tyler B.M."/>
            <person name="Meinhardt L.W."/>
            <person name="Bailey B.A."/>
        </authorList>
    </citation>
    <scope>NUCLEOTIDE SEQUENCE [LARGE SCALE GENOMIC DNA]</scope>
    <source>
        <strain evidence="5">zdho120</strain>
    </source>
</reference>
<evidence type="ECO:0000256" key="1">
    <source>
        <dbReference type="PROSITE-ProRule" id="PRU00047"/>
    </source>
</evidence>
<dbReference type="InterPro" id="IPR001878">
    <property type="entry name" value="Znf_CCHC"/>
</dbReference>
<dbReference type="SMART" id="SM00343">
    <property type="entry name" value="ZnF_C2HC"/>
    <property type="match status" value="1"/>
</dbReference>
<proteinExistence type="predicted"/>
<keyword evidence="1" id="KW-0479">Metal-binding</keyword>
<keyword evidence="1" id="KW-0863">Zinc-finger</keyword>
<dbReference type="GO" id="GO:0008270">
    <property type="term" value="F:zinc ion binding"/>
    <property type="evidence" value="ECO:0007669"/>
    <property type="project" value="UniProtKB-KW"/>
</dbReference>
<feature type="domain" description="CCHC-type" evidence="3">
    <location>
        <begin position="125"/>
        <end position="138"/>
    </location>
</feature>
<dbReference type="EMBL" id="NBNE01008265">
    <property type="protein sequence ID" value="OWY99668.1"/>
    <property type="molecule type" value="Genomic_DNA"/>
</dbReference>
<accession>A0A225V3X0</accession>
<gene>
    <name evidence="4" type="ORF">PHMEG_00029295</name>
</gene>
<evidence type="ECO:0000259" key="3">
    <source>
        <dbReference type="PROSITE" id="PS50158"/>
    </source>
</evidence>
<dbReference type="PROSITE" id="PS50158">
    <property type="entry name" value="ZF_CCHC"/>
    <property type="match status" value="1"/>
</dbReference>
<dbReference type="Proteomes" id="UP000198211">
    <property type="component" value="Unassembled WGS sequence"/>
</dbReference>
<dbReference type="Gene3D" id="4.10.60.10">
    <property type="entry name" value="Zinc finger, CCHC-type"/>
    <property type="match status" value="1"/>
</dbReference>
<feature type="compositionally biased region" description="Basic and acidic residues" evidence="2">
    <location>
        <begin position="65"/>
        <end position="74"/>
    </location>
</feature>
<name>A0A225V3X0_9STRA</name>
<evidence type="ECO:0000313" key="4">
    <source>
        <dbReference type="EMBL" id="OWY99668.1"/>
    </source>
</evidence>
<keyword evidence="1" id="KW-0862">Zinc</keyword>
<evidence type="ECO:0000256" key="2">
    <source>
        <dbReference type="SAM" id="MobiDB-lite"/>
    </source>
</evidence>
<dbReference type="Pfam" id="PF00098">
    <property type="entry name" value="zf-CCHC"/>
    <property type="match status" value="1"/>
</dbReference>
<sequence>MKSTTIYNCIVVCSILNANDLLITALLTGLGDKYEIMVETFDNLDDYTLQQVKVKLTSTEERVNKAKAVADARARKNTQPNAESGPQQQEPHGENAFFAQGSKKRRYGGAGAANDTKRRRTKIQCWNCGKWGHYERECTAAKKEDNS</sequence>
<dbReference type="OrthoDB" id="124442at2759"/>
<comment type="caution">
    <text evidence="4">The sequence shown here is derived from an EMBL/GenBank/DDBJ whole genome shotgun (WGS) entry which is preliminary data.</text>
</comment>
<dbReference type="InterPro" id="IPR036875">
    <property type="entry name" value="Znf_CCHC_sf"/>
</dbReference>
<dbReference type="GO" id="GO:0003676">
    <property type="term" value="F:nucleic acid binding"/>
    <property type="evidence" value="ECO:0007669"/>
    <property type="project" value="InterPro"/>
</dbReference>
<evidence type="ECO:0000313" key="5">
    <source>
        <dbReference type="Proteomes" id="UP000198211"/>
    </source>
</evidence>
<organism evidence="4 5">
    <name type="scientific">Phytophthora megakarya</name>
    <dbReference type="NCBI Taxonomy" id="4795"/>
    <lineage>
        <taxon>Eukaryota</taxon>
        <taxon>Sar</taxon>
        <taxon>Stramenopiles</taxon>
        <taxon>Oomycota</taxon>
        <taxon>Peronosporomycetes</taxon>
        <taxon>Peronosporales</taxon>
        <taxon>Peronosporaceae</taxon>
        <taxon>Phytophthora</taxon>
    </lineage>
</organism>
<keyword evidence="5" id="KW-1185">Reference proteome</keyword>